<evidence type="ECO:0000256" key="2">
    <source>
        <dbReference type="SAM" id="SignalP"/>
    </source>
</evidence>
<keyword evidence="6" id="KW-1185">Reference proteome</keyword>
<feature type="chain" id="PRO_5022942443" evidence="2">
    <location>
        <begin position="21"/>
        <end position="1260"/>
    </location>
</feature>
<feature type="domain" description="DUF7619" evidence="4">
    <location>
        <begin position="1034"/>
        <end position="1168"/>
    </location>
</feature>
<gene>
    <name evidence="5" type="ORF">ES674_10115</name>
</gene>
<feature type="signal peptide" evidence="2">
    <location>
        <begin position="1"/>
        <end position="20"/>
    </location>
</feature>
<dbReference type="Proteomes" id="UP000323720">
    <property type="component" value="Unassembled WGS sequence"/>
</dbReference>
<dbReference type="InterPro" id="IPR035914">
    <property type="entry name" value="Sperma_CUB_dom_sf"/>
</dbReference>
<accession>A0A5D0R835</accession>
<evidence type="ECO:0000259" key="4">
    <source>
        <dbReference type="Pfam" id="PF24595"/>
    </source>
</evidence>
<dbReference type="NCBIfam" id="TIGR04183">
    <property type="entry name" value="Por_Secre_tail"/>
    <property type="match status" value="1"/>
</dbReference>
<evidence type="ECO:0000259" key="3">
    <source>
        <dbReference type="Pfam" id="PF18962"/>
    </source>
</evidence>
<dbReference type="OrthoDB" id="1110367at2"/>
<dbReference type="InterPro" id="IPR026444">
    <property type="entry name" value="Secre_tail"/>
</dbReference>
<feature type="domain" description="Secretion system C-terminal sorting" evidence="3">
    <location>
        <begin position="1185"/>
        <end position="1259"/>
    </location>
</feature>
<evidence type="ECO:0000313" key="6">
    <source>
        <dbReference type="Proteomes" id="UP000323720"/>
    </source>
</evidence>
<sequence length="1260" mass="137858">MKQKLLFLLITVLFTVNNFSQSSFITQDLDCVTGCTDLNVNFPVIQGTNDYEVASIPFNPPRNFNGLENSLFLNVDDLWSNVIDLPFDFNFFGDSYNQLIIGGNGVLSFDVSNAGSSNGWQLNGTLPNSSNETLSEANIFGAAHDMDPSASNGTHEIGYEVFGQAPFRYFIASYYNVGHFGNQCDDLRTTQMMVLYETTNIVEVFLQDKPICALWNSGNAVVGIQNSVGTIAVVPPGRNTSQWEATNEAWRFNPSGPVVENTYQWTNGAGQIIGTTPTVTVCPTSDETFTVETSYFNFSFFGYDTYIEDILVYSGLIGEAPANLQVCSDVTNEFFDLTQQTAVITGGSTCSVVTYYETLANAETGTNEISNPSSYTNTSNPQTIFVRVEDADSGNFETSLFTIQIDLLPATAPAEMEACSTTPGFAEFDLDVLSELITVPNSGFEFSFYASIVDAQNDRNPLVSPFTNTVANSQGLIAKVTDPNTGCFVYTECYVNVLDGADLQNVSLVQCDDEVSDGFTEFDLASVLQQVGNGQPNLELTLYESETDANNSTNPIGNVANYTNTSNPQIIFVRGENLTSGCVGFSTIELLVEEAITLTTPSPLTICDLDGTADGFALFNLTDKDSEILGGLEPNNYAISYYETLADAESNTNALNTTSYTNVIADAQTVFVRVDNLSAGCFATTTLELVVDLDCPFGCQETYTFCYDSNDTTEYVHTSDNGSPLTVVFTAGQVENNFDELIILDSDGITEIYNGYGNSGDVTGLTITSTGDSITIKVLSDGSVSCASGARNPISYYVYCLNFENAIVVNAFIDENGDSIFDDSEVKFNEGLFSYEVNNDGVINYVNSSYGSFIIPNTTVGDTYDVSFVMYENYNECLSQTITLIENVSPIEGETVAVNFPLTRIAECTDIAVSLISYVPPRPGQIQTNYLVVENLGNIPVSGSVEFTHDAQVTFNNVSGLNAGNTITNTSTGFVLNFNNLAPGMAEEVYVGLDVPTSLNIGDFITNSVVYSETDLDISNNSSTLTQAIVNSYDPNDKLESHGPEIKLDDFSNDDYLYYTINFQNLGTAEALEIRVEDVLDSQLDTSTFKMLNASHDYTVTRVDNELTWQFDDINLPSENMDEPNSHGYVYFRIKPLPGYSEGDVIPNTADIYFDFNPAIVTNTFETEFVANLSVEEFASVGYSMYPNPAKTVVNFEFNKKFQSDVTIQVYDVHGKLVLKSKHITQDNKIEINVSKLPQGLYFIELSTSTFKTIEKLIVN</sequence>
<keyword evidence="1 2" id="KW-0732">Signal</keyword>
<evidence type="ECO:0000313" key="5">
    <source>
        <dbReference type="EMBL" id="TYB77041.1"/>
    </source>
</evidence>
<protein>
    <submittedName>
        <fullName evidence="5">T9SS type A sorting domain-containing protein</fullName>
    </submittedName>
</protein>
<dbReference type="EMBL" id="VSKK01000002">
    <property type="protein sequence ID" value="TYB77041.1"/>
    <property type="molecule type" value="Genomic_DNA"/>
</dbReference>
<dbReference type="AlphaFoldDB" id="A0A5D0R835"/>
<dbReference type="SUPFAM" id="SSF49854">
    <property type="entry name" value="Spermadhesin, CUB domain"/>
    <property type="match status" value="1"/>
</dbReference>
<evidence type="ECO:0000256" key="1">
    <source>
        <dbReference type="ARBA" id="ARBA00022729"/>
    </source>
</evidence>
<proteinExistence type="predicted"/>
<dbReference type="Pfam" id="PF18962">
    <property type="entry name" value="Por_Secre_tail"/>
    <property type="match status" value="1"/>
</dbReference>
<dbReference type="InterPro" id="IPR055353">
    <property type="entry name" value="DUF7619"/>
</dbReference>
<comment type="caution">
    <text evidence="5">The sequence shown here is derived from an EMBL/GenBank/DDBJ whole genome shotgun (WGS) entry which is preliminary data.</text>
</comment>
<name>A0A5D0R835_9FLAO</name>
<dbReference type="RefSeq" id="WP_148403919.1">
    <property type="nucleotide sequence ID" value="NZ_VSKK01000002.1"/>
</dbReference>
<organism evidence="5 6">
    <name type="scientific">Bizionia myxarmorum</name>
    <dbReference type="NCBI Taxonomy" id="291186"/>
    <lineage>
        <taxon>Bacteria</taxon>
        <taxon>Pseudomonadati</taxon>
        <taxon>Bacteroidota</taxon>
        <taxon>Flavobacteriia</taxon>
        <taxon>Flavobacteriales</taxon>
        <taxon>Flavobacteriaceae</taxon>
        <taxon>Bizionia</taxon>
    </lineage>
</organism>
<dbReference type="Pfam" id="PF24595">
    <property type="entry name" value="DUF7619"/>
    <property type="match status" value="1"/>
</dbReference>
<reference evidence="5 6" key="1">
    <citation type="submission" date="2019-08" db="EMBL/GenBank/DDBJ databases">
        <title>Genomes of Antarctic Bizionia species.</title>
        <authorList>
            <person name="Bowman J.P."/>
        </authorList>
    </citation>
    <scope>NUCLEOTIDE SEQUENCE [LARGE SCALE GENOMIC DNA]</scope>
    <source>
        <strain evidence="5 6">ADA-4</strain>
    </source>
</reference>